<proteinExistence type="predicted"/>
<dbReference type="InterPro" id="IPR041215">
    <property type="entry name" value="FlgO_dom"/>
</dbReference>
<dbReference type="Proteomes" id="UP000006334">
    <property type="component" value="Unassembled WGS sequence"/>
</dbReference>
<protein>
    <recommendedName>
        <fullName evidence="2">FlgO domain-containing protein</fullName>
    </recommendedName>
</protein>
<feature type="chain" id="PRO_5003899422" description="FlgO domain-containing protein" evidence="1">
    <location>
        <begin position="27"/>
        <end position="243"/>
    </location>
</feature>
<dbReference type="PROSITE" id="PS51257">
    <property type="entry name" value="PROKAR_LIPOPROTEIN"/>
    <property type="match status" value="1"/>
</dbReference>
<organism evidence="3 4">
    <name type="scientific">Aliiglaciecola lipolytica E3</name>
    <dbReference type="NCBI Taxonomy" id="1127673"/>
    <lineage>
        <taxon>Bacteria</taxon>
        <taxon>Pseudomonadati</taxon>
        <taxon>Pseudomonadota</taxon>
        <taxon>Gammaproteobacteria</taxon>
        <taxon>Alteromonadales</taxon>
        <taxon>Alteromonadaceae</taxon>
        <taxon>Aliiglaciecola</taxon>
    </lineage>
</organism>
<feature type="domain" description="FlgO" evidence="2">
    <location>
        <begin position="101"/>
        <end position="229"/>
    </location>
</feature>
<accession>K6XP59</accession>
<dbReference type="OrthoDB" id="5296088at2"/>
<feature type="signal peptide" evidence="1">
    <location>
        <begin position="1"/>
        <end position="26"/>
    </location>
</feature>
<dbReference type="EMBL" id="BAEN01000021">
    <property type="protein sequence ID" value="GAC13461.1"/>
    <property type="molecule type" value="Genomic_DNA"/>
</dbReference>
<dbReference type="RefSeq" id="WP_008843278.1">
    <property type="nucleotide sequence ID" value="NZ_BAEN01000021.1"/>
</dbReference>
<dbReference type="STRING" id="1127673.GLIP_0816"/>
<evidence type="ECO:0000313" key="3">
    <source>
        <dbReference type="EMBL" id="GAC13461.1"/>
    </source>
</evidence>
<keyword evidence="4" id="KW-1185">Reference proteome</keyword>
<evidence type="ECO:0000256" key="1">
    <source>
        <dbReference type="SAM" id="SignalP"/>
    </source>
</evidence>
<dbReference type="AlphaFoldDB" id="K6XP59"/>
<dbReference type="Pfam" id="PF17680">
    <property type="entry name" value="FlgO"/>
    <property type="match status" value="1"/>
</dbReference>
<keyword evidence="1" id="KW-0732">Signal</keyword>
<reference evidence="3 4" key="1">
    <citation type="journal article" date="2017" name="Antonie Van Leeuwenhoek">
        <title>Rhizobium rhizosphaerae sp. nov., a novel species isolated from rice rhizosphere.</title>
        <authorList>
            <person name="Zhao J.J."/>
            <person name="Zhang J."/>
            <person name="Zhang R.J."/>
            <person name="Zhang C.W."/>
            <person name="Yin H.Q."/>
            <person name="Zhang X.X."/>
        </authorList>
    </citation>
    <scope>NUCLEOTIDE SEQUENCE [LARGE SCALE GENOMIC DNA]</scope>
    <source>
        <strain evidence="3 4">E3</strain>
    </source>
</reference>
<sequence>MKCTSNMPILSVAVCLFLSGCASSGASFVDWFSAPEKHTPQTVDTTEKLEKPDTGIRYRAEPKELIAKQANDNNQPVAVYRAPNTLYQPSFSHKSLADYAEQLTMELVRNGRQLNTSSKVGIASFVNLDNSLTQTTILGNQLAEMLIVEVQSFGVQVIDFKTTSHIGVGASGDMVFSREAGRLSRQLELDYVLSGTLIRSEKGVRVNARIISTSSKVVVSSASLLVPDFVVRSLQPQYVLVGE</sequence>
<name>K6XP59_9ALTE</name>
<gene>
    <name evidence="3" type="ORF">GLIP_0816</name>
</gene>
<comment type="caution">
    <text evidence="3">The sequence shown here is derived from an EMBL/GenBank/DDBJ whole genome shotgun (WGS) entry which is preliminary data.</text>
</comment>
<evidence type="ECO:0000259" key="2">
    <source>
        <dbReference type="Pfam" id="PF17680"/>
    </source>
</evidence>
<dbReference type="eggNOG" id="COG5616">
    <property type="taxonomic scope" value="Bacteria"/>
</dbReference>
<evidence type="ECO:0000313" key="4">
    <source>
        <dbReference type="Proteomes" id="UP000006334"/>
    </source>
</evidence>